<evidence type="ECO:0000313" key="3">
    <source>
        <dbReference type="EMBL" id="QCI07322.1"/>
    </source>
</evidence>
<accession>A0A4D6WW41</accession>
<reference evidence="3" key="2">
    <citation type="submission" date="2019-04" db="EMBL/GenBank/DDBJ databases">
        <authorList>
            <person name="Pasella M."/>
        </authorList>
    </citation>
    <scope>NUCLEOTIDE SEQUENCE</scope>
    <source>
        <strain evidence="3">HV05337</strain>
    </source>
</reference>
<geneLocation type="plastid" evidence="3"/>
<dbReference type="AlphaFoldDB" id="A0A4D6WW41"/>
<keyword evidence="1" id="KW-0472">Membrane</keyword>
<protein>
    <recommendedName>
        <fullName evidence="2">Reverse transcriptase N-terminal domain-containing protein</fullName>
    </recommendedName>
</protein>
<proteinExistence type="predicted"/>
<reference evidence="3" key="1">
    <citation type="journal article" date="2019" name="Mol. Phylogenet. Evol.">
        <title>Morphological evolution and classification of the red algal order Ceramiales inferred using plastid phylogenomics.</title>
        <authorList>
            <person name="Diaz-Tapia P."/>
            <person name="Pasella M.M."/>
            <person name="Verbruggen H."/>
            <person name="Maggs C.A."/>
        </authorList>
    </citation>
    <scope>NUCLEOTIDE SEQUENCE</scope>
    <source>
        <strain evidence="3">HV05337</strain>
    </source>
</reference>
<organism evidence="3">
    <name type="scientific">Leiomenia cribrosa</name>
    <dbReference type="NCBI Taxonomy" id="217483"/>
    <lineage>
        <taxon>Eukaryota</taxon>
        <taxon>Rhodophyta</taxon>
        <taxon>Florideophyceae</taxon>
        <taxon>Rhodymeniophycidae</taxon>
        <taxon>Gigartinales</taxon>
        <taxon>Kallymeniaceae</taxon>
        <taxon>Leiomenia</taxon>
    </lineage>
</organism>
<feature type="domain" description="Reverse transcriptase N-terminal" evidence="2">
    <location>
        <begin position="12"/>
        <end position="64"/>
    </location>
</feature>
<keyword evidence="3" id="KW-0934">Plastid</keyword>
<dbReference type="Pfam" id="PF13655">
    <property type="entry name" value="RVT_N"/>
    <property type="match status" value="1"/>
</dbReference>
<evidence type="ECO:0000259" key="2">
    <source>
        <dbReference type="Pfam" id="PF13655"/>
    </source>
</evidence>
<keyword evidence="1" id="KW-1133">Transmembrane helix</keyword>
<gene>
    <name evidence="3" type="primary">orf427</name>
</gene>
<name>A0A4D6WW41_9FLOR</name>
<feature type="transmembrane region" description="Helical" evidence="1">
    <location>
        <begin position="366"/>
        <end position="386"/>
    </location>
</feature>
<dbReference type="InterPro" id="IPR025960">
    <property type="entry name" value="RVT_N"/>
</dbReference>
<evidence type="ECO:0000256" key="1">
    <source>
        <dbReference type="SAM" id="Phobius"/>
    </source>
</evidence>
<keyword evidence="1" id="KW-0812">Transmembrane</keyword>
<dbReference type="EMBL" id="MK814681">
    <property type="protein sequence ID" value="QCI07322.1"/>
    <property type="molecule type" value="Genomic_DNA"/>
</dbReference>
<sequence length="427" mass="52482">MVSIKINYNTEWNSLPWNQINEKIYVIQKKIYQYSRDCNKQNLHRIQRYMMNSSDIKVLAIHKVLYSIEQYYLNNNKEKYIFNNIDKVLIYETLFNRVVCNIKFSLVLNKIKQYIIYLCISPEWEARLEPIYRLKHNMQIEYYFIERLSKFLSLQIKTNIKYTNRNCTNHSLIHKFINTDYVINKMQSLTDINLYIKYWAKNQSYIESLYKISNIDNSNICVLFNQLINRIIYNGLQWLNMIELQNYIKNFNLFKEIFVCFNKNFHSWIYHNYILYKKICLNNILIFYRFISFNYISDNRLININKNIACSYLIHKENNNILTVQLNTGIYKCFIKRIRDILYHKDILGRWRINNKKILLKYLNQINVYIIYFYFLYYPIINAINLKTLFKLIDSLFISWIKKNKQDLSLYYNNQQYLIKYLTLKYR</sequence>